<comment type="similarity">
    <text evidence="1">Belongs to the eukaryotic/archaeal PrmC-related family.</text>
</comment>
<sequence>MTTAYTDTRGSISAIEGVYAPQEDSHLLIDVMDRSGLVPGRRVVDLCTGSGVVAIGAATQGAAEVLAFDICPRAVRCARANAAAAGAEVSVHLGSWTRAAEFGPFDLLVCNPPYVPHAPGEDTEEVAGPSWAWNAGRDGRLVLDPLCASAAELLVDGGTVLIVQSEFSGVESSLDALNGCGFIAEVVAEQQIPFGPVLSARAKWLERMGWLQNGRREEKLVVIRADKA</sequence>
<dbReference type="GO" id="GO:0008168">
    <property type="term" value="F:methyltransferase activity"/>
    <property type="evidence" value="ECO:0007669"/>
    <property type="project" value="UniProtKB-KW"/>
</dbReference>
<accession>A0ABT2ML83</accession>
<dbReference type="PANTHER" id="PTHR45875">
    <property type="entry name" value="METHYLTRANSFERASE N6AMT1"/>
    <property type="match status" value="1"/>
</dbReference>
<dbReference type="CDD" id="cd02440">
    <property type="entry name" value="AdoMet_MTases"/>
    <property type="match status" value="1"/>
</dbReference>
<dbReference type="PROSITE" id="PS00092">
    <property type="entry name" value="N6_MTASE"/>
    <property type="match status" value="1"/>
</dbReference>
<dbReference type="Proteomes" id="UP001206639">
    <property type="component" value="Unassembled WGS sequence"/>
</dbReference>
<dbReference type="EMBL" id="JAODWD010000006">
    <property type="protein sequence ID" value="MCT7661726.1"/>
    <property type="molecule type" value="Genomic_DNA"/>
</dbReference>
<keyword evidence="7" id="KW-1185">Reference proteome</keyword>
<keyword evidence="4" id="KW-0949">S-adenosyl-L-methionine</keyword>
<evidence type="ECO:0000256" key="4">
    <source>
        <dbReference type="ARBA" id="ARBA00022691"/>
    </source>
</evidence>
<keyword evidence="3" id="KW-0808">Transferase</keyword>
<dbReference type="RefSeq" id="WP_260995757.1">
    <property type="nucleotide sequence ID" value="NZ_JAODWD010000006.1"/>
</dbReference>
<reference evidence="7" key="1">
    <citation type="submission" date="2023-07" db="EMBL/GenBank/DDBJ databases">
        <authorList>
            <person name="Deng Y."/>
            <person name="Zhang Y.-Q."/>
        </authorList>
    </citation>
    <scope>NUCLEOTIDE SEQUENCE [LARGE SCALE GENOMIC DNA]</scope>
    <source>
        <strain evidence="7">CPCC 205710</strain>
    </source>
</reference>
<keyword evidence="2 6" id="KW-0489">Methyltransferase</keyword>
<dbReference type="InterPro" id="IPR004557">
    <property type="entry name" value="PrmC-related"/>
</dbReference>
<dbReference type="Pfam" id="PF05175">
    <property type="entry name" value="MTS"/>
    <property type="match status" value="1"/>
</dbReference>
<dbReference type="InterPro" id="IPR007848">
    <property type="entry name" value="Small_mtfrase_dom"/>
</dbReference>
<dbReference type="InterPro" id="IPR002052">
    <property type="entry name" value="DNA_methylase_N6_adenine_CS"/>
</dbReference>
<name>A0ABT2ML83_9MYCO</name>
<comment type="caution">
    <text evidence="6">The sequence shown here is derived from an EMBL/GenBank/DDBJ whole genome shotgun (WGS) entry which is preliminary data.</text>
</comment>
<dbReference type="PANTHER" id="PTHR45875:SF1">
    <property type="entry name" value="METHYLTRANSFERASE N6AMT1"/>
    <property type="match status" value="1"/>
</dbReference>
<evidence type="ECO:0000313" key="7">
    <source>
        <dbReference type="Proteomes" id="UP001206639"/>
    </source>
</evidence>
<dbReference type="InterPro" id="IPR029063">
    <property type="entry name" value="SAM-dependent_MTases_sf"/>
</dbReference>
<dbReference type="GO" id="GO:0032259">
    <property type="term" value="P:methylation"/>
    <property type="evidence" value="ECO:0007669"/>
    <property type="project" value="UniProtKB-KW"/>
</dbReference>
<evidence type="ECO:0000313" key="6">
    <source>
        <dbReference type="EMBL" id="MCT7661726.1"/>
    </source>
</evidence>
<dbReference type="NCBIfam" id="TIGR00537">
    <property type="entry name" value="hemK_rel_arch"/>
    <property type="match status" value="1"/>
</dbReference>
<evidence type="ECO:0000256" key="1">
    <source>
        <dbReference type="ARBA" id="ARBA00006149"/>
    </source>
</evidence>
<evidence type="ECO:0000256" key="3">
    <source>
        <dbReference type="ARBA" id="ARBA00022679"/>
    </source>
</evidence>
<dbReference type="Gene3D" id="3.40.50.150">
    <property type="entry name" value="Vaccinia Virus protein VP39"/>
    <property type="match status" value="1"/>
</dbReference>
<dbReference type="SUPFAM" id="SSF53335">
    <property type="entry name" value="S-adenosyl-L-methionine-dependent methyltransferases"/>
    <property type="match status" value="1"/>
</dbReference>
<evidence type="ECO:0000259" key="5">
    <source>
        <dbReference type="Pfam" id="PF05175"/>
    </source>
</evidence>
<proteinExistence type="inferred from homology"/>
<protein>
    <submittedName>
        <fullName evidence="6">Class I SAM-dependent methyltransferase</fullName>
    </submittedName>
</protein>
<feature type="domain" description="Methyltransferase small" evidence="5">
    <location>
        <begin position="24"/>
        <end position="115"/>
    </location>
</feature>
<organism evidence="6 7">
    <name type="scientific">Mycobacterium deserti</name>
    <dbReference type="NCBI Taxonomy" id="2978347"/>
    <lineage>
        <taxon>Bacteria</taxon>
        <taxon>Bacillati</taxon>
        <taxon>Actinomycetota</taxon>
        <taxon>Actinomycetes</taxon>
        <taxon>Mycobacteriales</taxon>
        <taxon>Mycobacteriaceae</taxon>
        <taxon>Mycobacterium</taxon>
    </lineage>
</organism>
<evidence type="ECO:0000256" key="2">
    <source>
        <dbReference type="ARBA" id="ARBA00022603"/>
    </source>
</evidence>
<dbReference type="InterPro" id="IPR052190">
    <property type="entry name" value="Euk-Arch_PrmC-MTase"/>
</dbReference>
<gene>
    <name evidence="6" type="ORF">N4S67_25330</name>
</gene>